<dbReference type="STRING" id="1192866.LEP1GSC133_0652"/>
<evidence type="ECO:0000313" key="2">
    <source>
        <dbReference type="Proteomes" id="UP000012159"/>
    </source>
</evidence>
<dbReference type="Proteomes" id="UP000012159">
    <property type="component" value="Unassembled WGS sequence"/>
</dbReference>
<dbReference type="AlphaFoldDB" id="M6W1P7"/>
<protein>
    <submittedName>
        <fullName evidence="1">Uncharacterized protein</fullName>
    </submittedName>
</protein>
<gene>
    <name evidence="1" type="ORF">LEP1GSC133_0652</name>
</gene>
<reference evidence="1 2" key="1">
    <citation type="submission" date="2013-01" db="EMBL/GenBank/DDBJ databases">
        <authorList>
            <person name="Harkins D.M."/>
            <person name="Durkin A.S."/>
            <person name="Brinkac L.M."/>
            <person name="Haft D.H."/>
            <person name="Selengut J.D."/>
            <person name="Sanka R."/>
            <person name="DePew J."/>
            <person name="Purushe J."/>
            <person name="Picardeau M."/>
            <person name="Werts C."/>
            <person name="Goarant C."/>
            <person name="Vinetz J.M."/>
            <person name="Sutton G.G."/>
            <person name="Nierman W.C."/>
            <person name="Fouts D.E."/>
        </authorList>
    </citation>
    <scope>NUCLEOTIDE SEQUENCE [LARGE SCALE GENOMIC DNA]</scope>
    <source>
        <strain evidence="1 2">200901868</strain>
    </source>
</reference>
<sequence>MDLKARLKTVFCKSGITATLSSVRPLNMEILTFYYELME</sequence>
<name>M6W1P7_LEPBO</name>
<proteinExistence type="predicted"/>
<accession>M6W1P7</accession>
<dbReference type="EMBL" id="AKWF02000099">
    <property type="protein sequence ID" value="EMO61351.1"/>
    <property type="molecule type" value="Genomic_DNA"/>
</dbReference>
<comment type="caution">
    <text evidence="1">The sequence shown here is derived from an EMBL/GenBank/DDBJ whole genome shotgun (WGS) entry which is preliminary data.</text>
</comment>
<organism evidence="1 2">
    <name type="scientific">Leptospira borgpetersenii serovar Pomona str. 200901868</name>
    <dbReference type="NCBI Taxonomy" id="1192866"/>
    <lineage>
        <taxon>Bacteria</taxon>
        <taxon>Pseudomonadati</taxon>
        <taxon>Spirochaetota</taxon>
        <taxon>Spirochaetia</taxon>
        <taxon>Leptospirales</taxon>
        <taxon>Leptospiraceae</taxon>
        <taxon>Leptospira</taxon>
    </lineage>
</organism>
<evidence type="ECO:0000313" key="1">
    <source>
        <dbReference type="EMBL" id="EMO61351.1"/>
    </source>
</evidence>